<dbReference type="Proteomes" id="UP000829196">
    <property type="component" value="Unassembled WGS sequence"/>
</dbReference>
<feature type="compositionally biased region" description="Basic and acidic residues" evidence="1">
    <location>
        <begin position="8"/>
        <end position="28"/>
    </location>
</feature>
<feature type="compositionally biased region" description="Basic and acidic residues" evidence="1">
    <location>
        <begin position="55"/>
        <end position="108"/>
    </location>
</feature>
<evidence type="ECO:0000256" key="1">
    <source>
        <dbReference type="SAM" id="MobiDB-lite"/>
    </source>
</evidence>
<evidence type="ECO:0000313" key="2">
    <source>
        <dbReference type="EMBL" id="KAI0513578.1"/>
    </source>
</evidence>
<protein>
    <submittedName>
        <fullName evidence="2">Uncharacterized protein</fullName>
    </submittedName>
</protein>
<dbReference type="EMBL" id="JAGYWB010000008">
    <property type="protein sequence ID" value="KAI0513578.1"/>
    <property type="molecule type" value="Genomic_DNA"/>
</dbReference>
<name>A0A8T3BK90_DENNO</name>
<sequence length="224" mass="24972">MSSLPNRPKGESRLRSEVDWPRGVEEARKGESYLTASDSWLASDQTVVTSVLTGRESRSKERGRPASEGEDRERERACGRKGDREESSQKSSESSREEAEGSRERASEIARGGRRPLLRWLLTTRARRAKSWGDRGMAATTCESRATCFSRGQRDVDPNKYLKCPQSLGTFVDVIQGAYSTAFARAPRFRFLLSCALCCGLGEGLSDLSLMTYQNFCFPSALCF</sequence>
<keyword evidence="3" id="KW-1185">Reference proteome</keyword>
<comment type="caution">
    <text evidence="2">The sequence shown here is derived from an EMBL/GenBank/DDBJ whole genome shotgun (WGS) entry which is preliminary data.</text>
</comment>
<feature type="region of interest" description="Disordered" evidence="1">
    <location>
        <begin position="1"/>
        <end position="28"/>
    </location>
</feature>
<feature type="region of interest" description="Disordered" evidence="1">
    <location>
        <begin position="50"/>
        <end position="110"/>
    </location>
</feature>
<organism evidence="2 3">
    <name type="scientific">Dendrobium nobile</name>
    <name type="common">Orchid</name>
    <dbReference type="NCBI Taxonomy" id="94219"/>
    <lineage>
        <taxon>Eukaryota</taxon>
        <taxon>Viridiplantae</taxon>
        <taxon>Streptophyta</taxon>
        <taxon>Embryophyta</taxon>
        <taxon>Tracheophyta</taxon>
        <taxon>Spermatophyta</taxon>
        <taxon>Magnoliopsida</taxon>
        <taxon>Liliopsida</taxon>
        <taxon>Asparagales</taxon>
        <taxon>Orchidaceae</taxon>
        <taxon>Epidendroideae</taxon>
        <taxon>Malaxideae</taxon>
        <taxon>Dendrobiinae</taxon>
        <taxon>Dendrobium</taxon>
    </lineage>
</organism>
<reference evidence="2" key="1">
    <citation type="journal article" date="2022" name="Front. Genet.">
        <title>Chromosome-Scale Assembly of the Dendrobium nobile Genome Provides Insights Into the Molecular Mechanism of the Biosynthesis of the Medicinal Active Ingredient of Dendrobium.</title>
        <authorList>
            <person name="Xu Q."/>
            <person name="Niu S.-C."/>
            <person name="Li K.-L."/>
            <person name="Zheng P.-J."/>
            <person name="Zhang X.-J."/>
            <person name="Jia Y."/>
            <person name="Liu Y."/>
            <person name="Niu Y.-X."/>
            <person name="Yu L.-H."/>
            <person name="Chen D.-F."/>
            <person name="Zhang G.-Q."/>
        </authorList>
    </citation>
    <scope>NUCLEOTIDE SEQUENCE</scope>
    <source>
        <tissue evidence="2">Leaf</tissue>
    </source>
</reference>
<gene>
    <name evidence="2" type="ORF">KFK09_009604</name>
</gene>
<proteinExistence type="predicted"/>
<accession>A0A8T3BK90</accession>
<dbReference type="AlphaFoldDB" id="A0A8T3BK90"/>
<evidence type="ECO:0000313" key="3">
    <source>
        <dbReference type="Proteomes" id="UP000829196"/>
    </source>
</evidence>